<dbReference type="PANTHER" id="PTHR43547:SF2">
    <property type="entry name" value="HYBRID SIGNAL TRANSDUCTION HISTIDINE KINASE C"/>
    <property type="match status" value="1"/>
</dbReference>
<dbReference type="InterPro" id="IPR003594">
    <property type="entry name" value="HATPase_dom"/>
</dbReference>
<reference evidence="5" key="2">
    <citation type="journal article" date="2021" name="Microbiome">
        <title>Successional dynamics and alternative stable states in a saline activated sludge microbial community over 9 years.</title>
        <authorList>
            <person name="Wang Y."/>
            <person name="Ye J."/>
            <person name="Ju F."/>
            <person name="Liu L."/>
            <person name="Boyd J.A."/>
            <person name="Deng Y."/>
            <person name="Parks D.H."/>
            <person name="Jiang X."/>
            <person name="Yin X."/>
            <person name="Woodcroft B.J."/>
            <person name="Tyson G.W."/>
            <person name="Hugenholtz P."/>
            <person name="Polz M.F."/>
            <person name="Zhang T."/>
        </authorList>
    </citation>
    <scope>NUCLEOTIDE SEQUENCE</scope>
    <source>
        <strain evidence="5">HKST-UBA13</strain>
    </source>
</reference>
<dbReference type="AlphaFoldDB" id="A0A955IA68"/>
<evidence type="ECO:0000313" key="6">
    <source>
        <dbReference type="Proteomes" id="UP000775877"/>
    </source>
</evidence>
<evidence type="ECO:0000256" key="2">
    <source>
        <dbReference type="ARBA" id="ARBA00012438"/>
    </source>
</evidence>
<dbReference type="SMART" id="SM00387">
    <property type="entry name" value="HATPase_c"/>
    <property type="match status" value="1"/>
</dbReference>
<dbReference type="PRINTS" id="PR00344">
    <property type="entry name" value="BCTRLSENSOR"/>
</dbReference>
<dbReference type="CDD" id="cd00075">
    <property type="entry name" value="HATPase"/>
    <property type="match status" value="1"/>
</dbReference>
<keyword evidence="5" id="KW-0808">Transferase</keyword>
<name>A0A955IA68_9BACT</name>
<dbReference type="Gene3D" id="3.30.565.10">
    <property type="entry name" value="Histidine kinase-like ATPase, C-terminal domain"/>
    <property type="match status" value="1"/>
</dbReference>
<gene>
    <name evidence="5" type="ORF">KC678_02610</name>
</gene>
<dbReference type="EC" id="2.7.13.3" evidence="2"/>
<dbReference type="InterPro" id="IPR004358">
    <property type="entry name" value="Sig_transdc_His_kin-like_C"/>
</dbReference>
<dbReference type="InterPro" id="IPR005467">
    <property type="entry name" value="His_kinase_dom"/>
</dbReference>
<protein>
    <recommendedName>
        <fullName evidence="2">histidine kinase</fullName>
        <ecNumber evidence="2">2.7.13.3</ecNumber>
    </recommendedName>
</protein>
<proteinExistence type="predicted"/>
<dbReference type="Proteomes" id="UP000775877">
    <property type="component" value="Unassembled WGS sequence"/>
</dbReference>
<evidence type="ECO:0000259" key="4">
    <source>
        <dbReference type="PROSITE" id="PS50109"/>
    </source>
</evidence>
<evidence type="ECO:0000313" key="5">
    <source>
        <dbReference type="EMBL" id="MCA9381131.1"/>
    </source>
</evidence>
<dbReference type="SUPFAM" id="SSF55874">
    <property type="entry name" value="ATPase domain of HSP90 chaperone/DNA topoisomerase II/histidine kinase"/>
    <property type="match status" value="1"/>
</dbReference>
<organism evidence="5 6">
    <name type="scientific">Candidatus Dojkabacteria bacterium</name>
    <dbReference type="NCBI Taxonomy" id="2099670"/>
    <lineage>
        <taxon>Bacteria</taxon>
        <taxon>Candidatus Dojkabacteria</taxon>
    </lineage>
</organism>
<feature type="domain" description="Histidine kinase" evidence="4">
    <location>
        <begin position="81"/>
        <end position="294"/>
    </location>
</feature>
<evidence type="ECO:0000256" key="3">
    <source>
        <dbReference type="ARBA" id="ARBA00022553"/>
    </source>
</evidence>
<sequence>MNSVLENSPDSDSSLSDRIKLSDTVEDIKKTEAYIAQSSFTRMEDTYPLVHLYQALKNKVQLIREVATEVKDTDAANSLAEHAHSIANPLNGMKLSLFLLQKKINESLPFQDVLEDFQTTLSLTKQYLIILDNAIKKIELEIKPKDVFRFIEKLQRNVYSYIQTAKLGKIKYYYSGLPKDLQVPMVPEIMLEALNLLIENADKYGFKDKDIDIKFIIGDSRLKISVSNYGIGIPDKDAENIYLPHVRGSNTVGLTGTGLGLPRVLEIAELHSGILHHSQVRDLTTFILEIPLYQDENGIITHEL</sequence>
<dbReference type="GO" id="GO:0000155">
    <property type="term" value="F:phosphorelay sensor kinase activity"/>
    <property type="evidence" value="ECO:0007669"/>
    <property type="project" value="TreeGrafter"/>
</dbReference>
<dbReference type="InterPro" id="IPR036890">
    <property type="entry name" value="HATPase_C_sf"/>
</dbReference>
<dbReference type="Pfam" id="PF02518">
    <property type="entry name" value="HATPase_c"/>
    <property type="match status" value="1"/>
</dbReference>
<keyword evidence="5" id="KW-0418">Kinase</keyword>
<dbReference type="PANTHER" id="PTHR43547">
    <property type="entry name" value="TWO-COMPONENT HISTIDINE KINASE"/>
    <property type="match status" value="1"/>
</dbReference>
<dbReference type="PROSITE" id="PS50109">
    <property type="entry name" value="HIS_KIN"/>
    <property type="match status" value="1"/>
</dbReference>
<dbReference type="EMBL" id="JAGQLJ010000050">
    <property type="protein sequence ID" value="MCA9381131.1"/>
    <property type="molecule type" value="Genomic_DNA"/>
</dbReference>
<comment type="catalytic activity">
    <reaction evidence="1">
        <text>ATP + protein L-histidine = ADP + protein N-phospho-L-histidine.</text>
        <dbReference type="EC" id="2.7.13.3"/>
    </reaction>
</comment>
<accession>A0A955IA68</accession>
<comment type="caution">
    <text evidence="5">The sequence shown here is derived from an EMBL/GenBank/DDBJ whole genome shotgun (WGS) entry which is preliminary data.</text>
</comment>
<reference evidence="5" key="1">
    <citation type="submission" date="2020-04" db="EMBL/GenBank/DDBJ databases">
        <authorList>
            <person name="Zhang T."/>
        </authorList>
    </citation>
    <scope>NUCLEOTIDE SEQUENCE</scope>
    <source>
        <strain evidence="5">HKST-UBA13</strain>
    </source>
</reference>
<keyword evidence="3" id="KW-0597">Phosphoprotein</keyword>
<evidence type="ECO:0000256" key="1">
    <source>
        <dbReference type="ARBA" id="ARBA00000085"/>
    </source>
</evidence>